<name>A0A3N3ZN47_9MICC</name>
<comment type="subcellular location">
    <subcellularLocation>
        <location evidence="1">Cell membrane</location>
        <topology evidence="1">Multi-pass membrane protein</topology>
    </subcellularLocation>
</comment>
<evidence type="ECO:0000256" key="6">
    <source>
        <dbReference type="SAM" id="Phobius"/>
    </source>
</evidence>
<dbReference type="PANTHER" id="PTHR30250">
    <property type="entry name" value="PST FAMILY PREDICTED COLANIC ACID TRANSPORTER"/>
    <property type="match status" value="1"/>
</dbReference>
<dbReference type="EMBL" id="RKMF01000014">
    <property type="protein sequence ID" value="ROZ62211.1"/>
    <property type="molecule type" value="Genomic_DNA"/>
</dbReference>
<feature type="transmembrane region" description="Helical" evidence="6">
    <location>
        <begin position="122"/>
        <end position="141"/>
    </location>
</feature>
<feature type="transmembrane region" description="Helical" evidence="6">
    <location>
        <begin position="95"/>
        <end position="116"/>
    </location>
</feature>
<dbReference type="OrthoDB" id="4877501at2"/>
<dbReference type="Proteomes" id="UP000270616">
    <property type="component" value="Unassembled WGS sequence"/>
</dbReference>
<sequence length="430" mass="45395">MAAERTGSAHLQSLTVLGIRIGGAALQMALVAVVALRFPVEDVGLNGLLWSIALVARMAGSFGVDLSGMREQAPLWAANDGRRARLLARRDARTIAVLWGFVGIAVALVAGLGEFLGYPGRWLIAFWMVAAASAFGRLFMVQRIAKQQPVAGQFMESVALPFFGLVAALAASYTDPGLLIPGQVVAFVLMALILWWLSPAPGRSLAQYRAEGIEIPRTPWKVALPLGLGATLTALCVRGPMFVLSSRSLAVAGTYDVAQRIQSAGAMGTSAVSTVFGPRIAVAVRERPKLRRLVIEAAVASAVMPALLLVFLLVVGEHSLVSLLGAEYSGTWGAAVVLVISTLINATTSATSNVLMLGGYERWFMRISGVQLLLVVGGAWLTGADTAPAMAFWVLGGELFRSLAMSIGFLLHDRSLKKSAEVEATDAARA</sequence>
<dbReference type="InterPro" id="IPR050833">
    <property type="entry name" value="Poly_Biosynth_Transport"/>
</dbReference>
<evidence type="ECO:0000256" key="4">
    <source>
        <dbReference type="ARBA" id="ARBA00022989"/>
    </source>
</evidence>
<keyword evidence="3 6" id="KW-0812">Transmembrane</keyword>
<evidence type="ECO:0000313" key="8">
    <source>
        <dbReference type="Proteomes" id="UP000270616"/>
    </source>
</evidence>
<evidence type="ECO:0008006" key="9">
    <source>
        <dbReference type="Google" id="ProtNLM"/>
    </source>
</evidence>
<feature type="transmembrane region" description="Helical" evidence="6">
    <location>
        <begin position="390"/>
        <end position="411"/>
    </location>
</feature>
<keyword evidence="4 6" id="KW-1133">Transmembrane helix</keyword>
<feature type="transmembrane region" description="Helical" evidence="6">
    <location>
        <begin position="14"/>
        <end position="36"/>
    </location>
</feature>
<feature type="transmembrane region" description="Helical" evidence="6">
    <location>
        <begin position="334"/>
        <end position="356"/>
    </location>
</feature>
<dbReference type="GO" id="GO:0005886">
    <property type="term" value="C:plasma membrane"/>
    <property type="evidence" value="ECO:0007669"/>
    <property type="project" value="UniProtKB-SubCell"/>
</dbReference>
<evidence type="ECO:0000313" key="7">
    <source>
        <dbReference type="EMBL" id="ROZ62211.1"/>
    </source>
</evidence>
<evidence type="ECO:0000256" key="1">
    <source>
        <dbReference type="ARBA" id="ARBA00004651"/>
    </source>
</evidence>
<proteinExistence type="predicted"/>
<dbReference type="PANTHER" id="PTHR30250:SF11">
    <property type="entry name" value="O-ANTIGEN TRANSPORTER-RELATED"/>
    <property type="match status" value="1"/>
</dbReference>
<evidence type="ECO:0000256" key="2">
    <source>
        <dbReference type="ARBA" id="ARBA00022475"/>
    </source>
</evidence>
<reference evidence="7 8" key="1">
    <citation type="submission" date="2018-10" db="EMBL/GenBank/DDBJ databases">
        <title>Kocuria sp. M5W7-7, whole genome shotgun sequence.</title>
        <authorList>
            <person name="Tuo L."/>
        </authorList>
    </citation>
    <scope>NUCLEOTIDE SEQUENCE [LARGE SCALE GENOMIC DNA]</scope>
    <source>
        <strain evidence="7 8">M5W7-7</strain>
    </source>
</reference>
<evidence type="ECO:0000256" key="3">
    <source>
        <dbReference type="ARBA" id="ARBA00022692"/>
    </source>
</evidence>
<organism evidence="7 8">
    <name type="scientific">Kocuria soli</name>
    <dbReference type="NCBI Taxonomy" id="2485125"/>
    <lineage>
        <taxon>Bacteria</taxon>
        <taxon>Bacillati</taxon>
        <taxon>Actinomycetota</taxon>
        <taxon>Actinomycetes</taxon>
        <taxon>Micrococcales</taxon>
        <taxon>Micrococcaceae</taxon>
        <taxon>Kocuria</taxon>
    </lineage>
</organism>
<dbReference type="RefSeq" id="WP_123826066.1">
    <property type="nucleotide sequence ID" value="NZ_RKMF01000014.1"/>
</dbReference>
<evidence type="ECO:0000256" key="5">
    <source>
        <dbReference type="ARBA" id="ARBA00023136"/>
    </source>
</evidence>
<feature type="transmembrane region" description="Helical" evidence="6">
    <location>
        <begin position="153"/>
        <end position="173"/>
    </location>
</feature>
<feature type="transmembrane region" description="Helical" evidence="6">
    <location>
        <begin position="179"/>
        <end position="197"/>
    </location>
</feature>
<keyword evidence="8" id="KW-1185">Reference proteome</keyword>
<keyword evidence="2" id="KW-1003">Cell membrane</keyword>
<protein>
    <recommendedName>
        <fullName evidence="9">Lipopolysaccharide biosynthesis protein</fullName>
    </recommendedName>
</protein>
<comment type="caution">
    <text evidence="7">The sequence shown here is derived from an EMBL/GenBank/DDBJ whole genome shotgun (WGS) entry which is preliminary data.</text>
</comment>
<keyword evidence="5 6" id="KW-0472">Membrane</keyword>
<gene>
    <name evidence="7" type="ORF">EDL96_11020</name>
</gene>
<dbReference type="AlphaFoldDB" id="A0A3N3ZN47"/>
<feature type="transmembrane region" description="Helical" evidence="6">
    <location>
        <begin position="293"/>
        <end position="314"/>
    </location>
</feature>
<feature type="transmembrane region" description="Helical" evidence="6">
    <location>
        <begin position="48"/>
        <end position="66"/>
    </location>
</feature>
<feature type="transmembrane region" description="Helical" evidence="6">
    <location>
        <begin position="363"/>
        <end position="384"/>
    </location>
</feature>
<accession>A0A3N3ZN47</accession>